<name>A0A368QWM9_SETIT</name>
<feature type="region of interest" description="Disordered" evidence="1">
    <location>
        <begin position="80"/>
        <end position="109"/>
    </location>
</feature>
<gene>
    <name evidence="3" type="ORF">SETIT_4G201700v2</name>
</gene>
<reference evidence="3" key="1">
    <citation type="journal article" date="2012" name="Nat. Biotechnol.">
        <title>Reference genome sequence of the model plant Setaria.</title>
        <authorList>
            <person name="Bennetzen J.L."/>
            <person name="Schmutz J."/>
            <person name="Wang H."/>
            <person name="Percifield R."/>
            <person name="Hawkins J."/>
            <person name="Pontaroli A.C."/>
            <person name="Estep M."/>
            <person name="Feng L."/>
            <person name="Vaughn J.N."/>
            <person name="Grimwood J."/>
            <person name="Jenkins J."/>
            <person name="Barry K."/>
            <person name="Lindquist E."/>
            <person name="Hellsten U."/>
            <person name="Deshpande S."/>
            <person name="Wang X."/>
            <person name="Wu X."/>
            <person name="Mitros T."/>
            <person name="Triplett J."/>
            <person name="Yang X."/>
            <person name="Ye C.Y."/>
            <person name="Mauro-Herrera M."/>
            <person name="Wang L."/>
            <person name="Li P."/>
            <person name="Sharma M."/>
            <person name="Sharma R."/>
            <person name="Ronald P.C."/>
            <person name="Panaud O."/>
            <person name="Kellogg E.A."/>
            <person name="Brutnell T.P."/>
            <person name="Doust A.N."/>
            <person name="Tuskan G.A."/>
            <person name="Rokhsar D."/>
            <person name="Devos K.M."/>
        </authorList>
    </citation>
    <scope>NUCLEOTIDE SEQUENCE [LARGE SCALE GENOMIC DNA]</scope>
    <source>
        <strain evidence="3">Yugu1</strain>
    </source>
</reference>
<sequence>MFLVVATKIETPVGGLCGALSVYIKWPEVTVGAAQTALSLLIITFDSYLSQHLLLLVAFSFPTLFFIFLSGIYSNKKKKKKRQNWHAKKERKEMPNCSLGLQATHRRRR</sequence>
<keyword evidence="2" id="KW-0472">Membrane</keyword>
<keyword evidence="2" id="KW-0812">Transmembrane</keyword>
<feature type="transmembrane region" description="Helical" evidence="2">
    <location>
        <begin position="53"/>
        <end position="73"/>
    </location>
</feature>
<accession>A0A368QWM9</accession>
<evidence type="ECO:0000313" key="3">
    <source>
        <dbReference type="EMBL" id="RCV22198.1"/>
    </source>
</evidence>
<organism evidence="3">
    <name type="scientific">Setaria italica</name>
    <name type="common">Foxtail millet</name>
    <name type="synonym">Panicum italicum</name>
    <dbReference type="NCBI Taxonomy" id="4555"/>
    <lineage>
        <taxon>Eukaryota</taxon>
        <taxon>Viridiplantae</taxon>
        <taxon>Streptophyta</taxon>
        <taxon>Embryophyta</taxon>
        <taxon>Tracheophyta</taxon>
        <taxon>Spermatophyta</taxon>
        <taxon>Magnoliopsida</taxon>
        <taxon>Liliopsida</taxon>
        <taxon>Poales</taxon>
        <taxon>Poaceae</taxon>
        <taxon>PACMAD clade</taxon>
        <taxon>Panicoideae</taxon>
        <taxon>Panicodae</taxon>
        <taxon>Paniceae</taxon>
        <taxon>Cenchrinae</taxon>
        <taxon>Setaria</taxon>
    </lineage>
</organism>
<keyword evidence="2" id="KW-1133">Transmembrane helix</keyword>
<reference evidence="3" key="2">
    <citation type="submission" date="2015-07" db="EMBL/GenBank/DDBJ databases">
        <authorList>
            <person name="Noorani M."/>
        </authorList>
    </citation>
    <scope>NUCLEOTIDE SEQUENCE</scope>
    <source>
        <strain evidence="3">Yugu1</strain>
    </source>
</reference>
<dbReference type="AlphaFoldDB" id="A0A368QWM9"/>
<protein>
    <submittedName>
        <fullName evidence="3">Uncharacterized protein</fullName>
    </submittedName>
</protein>
<dbReference type="EMBL" id="CM003531">
    <property type="protein sequence ID" value="RCV22198.1"/>
    <property type="molecule type" value="Genomic_DNA"/>
</dbReference>
<evidence type="ECO:0000256" key="1">
    <source>
        <dbReference type="SAM" id="MobiDB-lite"/>
    </source>
</evidence>
<proteinExistence type="predicted"/>
<feature type="compositionally biased region" description="Basic residues" evidence="1">
    <location>
        <begin position="80"/>
        <end position="89"/>
    </location>
</feature>
<evidence type="ECO:0000256" key="2">
    <source>
        <dbReference type="SAM" id="Phobius"/>
    </source>
</evidence>